<feature type="domain" description="SAM" evidence="2">
    <location>
        <begin position="707"/>
        <end position="771"/>
    </location>
</feature>
<feature type="compositionally biased region" description="Basic and acidic residues" evidence="1">
    <location>
        <begin position="35"/>
        <end position="48"/>
    </location>
</feature>
<dbReference type="SUPFAM" id="SSF47769">
    <property type="entry name" value="SAM/Pointed domain"/>
    <property type="match status" value="1"/>
</dbReference>
<gene>
    <name evidence="3" type="ORF">C0Q70_13831</name>
</gene>
<dbReference type="AlphaFoldDB" id="A0A2T7NYB8"/>
<name>A0A2T7NYB8_POMCA</name>
<dbReference type="InterPro" id="IPR001660">
    <property type="entry name" value="SAM"/>
</dbReference>
<evidence type="ECO:0000256" key="1">
    <source>
        <dbReference type="SAM" id="MobiDB-lite"/>
    </source>
</evidence>
<protein>
    <recommendedName>
        <fullName evidence="2">SAM domain-containing protein</fullName>
    </recommendedName>
</protein>
<feature type="compositionally biased region" description="Polar residues" evidence="1">
    <location>
        <begin position="260"/>
        <end position="277"/>
    </location>
</feature>
<proteinExistence type="predicted"/>
<sequence length="779" mass="85290">MPVLDDFYDGELLLPPPPSRSYGDGATLSSAADAGMRERVPPDQRLRGESITAPSKPSERYQGPRGEVLMKREQPRAGNASYPRQPAPQPPGQMATLNYLPDTRTFSIPGTSQQSDQKASDMRSAWNKLFGAQPEWRQPARPQDAASATRRQGSRDEGDSLLNRPDDTGVRPVHHLHLDNMEERFLVDKPHQLAARESPMGQSSSTPAQTPGSSSHRSSYSVGHVTFSTFKPENDNDGSEDEMELKMLGPASKYPEPSGSRPSSTRLTPQTLKSESQGARDLVVVNGNRTRSESSTPAPPTTRDVPPRSNARPPSRLSGPLGVGLSSRSPGGPVVNDAFVSDTGDERVYGGSTDRLHADDSIFDLHDQARLGAPSESSSNRSVTPPLPPLSPTSSQPESTSSAIPQPALNRFFVFGPPSRPGGQAQKGTEVPSVARTPDLLVTSSTPGGTLNGGRSVTEGRPATTGQQTSRVTGSAGLRVPPAHGPVRKVSVPARDDVDGSRQFARSQSLDDVRETCSDSNNLSFDVDNTFLMVEPSELSDTDTMVSRDTRSLRGQLQKLEGMYHDVLRIVGGEQGALTRSGRRWSIASSDTSSFKKGRHLRAPSSTFHRPGVSRDLKSVNKRFQKLESHVVTLARSIAHVSSELRAHNSLCRDLDLVKRELRELKQKGPAAPAESPRDLVTPFDKFRGWIPSLTNPKRINKLTQFFGQEPPLLEIFLKKLGYERYVKNFEAEHIGMIELPYMTEERLQSLGIPMGPRLRILQESQLCFRQENFDIYIV</sequence>
<feature type="compositionally biased region" description="Polar residues" evidence="1">
    <location>
        <begin position="442"/>
        <end position="455"/>
    </location>
</feature>
<dbReference type="SMART" id="SM00454">
    <property type="entry name" value="SAM"/>
    <property type="match status" value="1"/>
</dbReference>
<dbReference type="OrthoDB" id="8188202at2759"/>
<evidence type="ECO:0000313" key="3">
    <source>
        <dbReference type="EMBL" id="PVD26162.1"/>
    </source>
</evidence>
<accession>A0A2T7NYB8</accession>
<keyword evidence="4" id="KW-1185">Reference proteome</keyword>
<dbReference type="Gene3D" id="1.10.150.50">
    <property type="entry name" value="Transcription Factor, Ets-1"/>
    <property type="match status" value="1"/>
</dbReference>
<evidence type="ECO:0000313" key="4">
    <source>
        <dbReference type="Proteomes" id="UP000245119"/>
    </source>
</evidence>
<evidence type="ECO:0000259" key="2">
    <source>
        <dbReference type="SMART" id="SM00454"/>
    </source>
</evidence>
<feature type="compositionally biased region" description="Basic and acidic residues" evidence="1">
    <location>
        <begin position="176"/>
        <end position="191"/>
    </location>
</feature>
<reference evidence="3 4" key="1">
    <citation type="submission" date="2018-04" db="EMBL/GenBank/DDBJ databases">
        <title>The genome of golden apple snail Pomacea canaliculata provides insight into stress tolerance and invasive adaptation.</title>
        <authorList>
            <person name="Liu C."/>
            <person name="Liu B."/>
            <person name="Ren Y."/>
            <person name="Zhang Y."/>
            <person name="Wang H."/>
            <person name="Li S."/>
            <person name="Jiang F."/>
            <person name="Yin L."/>
            <person name="Zhang G."/>
            <person name="Qian W."/>
            <person name="Fan W."/>
        </authorList>
    </citation>
    <scope>NUCLEOTIDE SEQUENCE [LARGE SCALE GENOMIC DNA]</scope>
    <source>
        <strain evidence="3">SZHN2017</strain>
        <tissue evidence="3">Muscle</tissue>
    </source>
</reference>
<organism evidence="3 4">
    <name type="scientific">Pomacea canaliculata</name>
    <name type="common">Golden apple snail</name>
    <dbReference type="NCBI Taxonomy" id="400727"/>
    <lineage>
        <taxon>Eukaryota</taxon>
        <taxon>Metazoa</taxon>
        <taxon>Spiralia</taxon>
        <taxon>Lophotrochozoa</taxon>
        <taxon>Mollusca</taxon>
        <taxon>Gastropoda</taxon>
        <taxon>Caenogastropoda</taxon>
        <taxon>Architaenioglossa</taxon>
        <taxon>Ampullarioidea</taxon>
        <taxon>Ampullariidae</taxon>
        <taxon>Pomacea</taxon>
    </lineage>
</organism>
<dbReference type="Pfam" id="PF07647">
    <property type="entry name" value="SAM_2"/>
    <property type="match status" value="1"/>
</dbReference>
<feature type="compositionally biased region" description="Polar residues" evidence="1">
    <location>
        <begin position="104"/>
        <end position="117"/>
    </location>
</feature>
<feature type="compositionally biased region" description="Basic and acidic residues" evidence="1">
    <location>
        <begin position="344"/>
        <end position="356"/>
    </location>
</feature>
<feature type="compositionally biased region" description="Basic and acidic residues" evidence="1">
    <location>
        <begin position="153"/>
        <end position="169"/>
    </location>
</feature>
<dbReference type="InterPro" id="IPR013761">
    <property type="entry name" value="SAM/pointed_sf"/>
</dbReference>
<feature type="region of interest" description="Disordered" evidence="1">
    <location>
        <begin position="1"/>
        <end position="356"/>
    </location>
</feature>
<dbReference type="STRING" id="400727.A0A2T7NYB8"/>
<feature type="compositionally biased region" description="Low complexity" evidence="1">
    <location>
        <begin position="392"/>
        <end position="402"/>
    </location>
</feature>
<dbReference type="CDD" id="cd09487">
    <property type="entry name" value="SAM_superfamily"/>
    <property type="match status" value="1"/>
</dbReference>
<feature type="compositionally biased region" description="Polar residues" evidence="1">
    <location>
        <begin position="200"/>
        <end position="212"/>
    </location>
</feature>
<comment type="caution">
    <text evidence="3">The sequence shown here is derived from an EMBL/GenBank/DDBJ whole genome shotgun (WGS) entry which is preliminary data.</text>
</comment>
<feature type="compositionally biased region" description="Polar residues" evidence="1">
    <location>
        <begin position="464"/>
        <end position="473"/>
    </location>
</feature>
<dbReference type="Proteomes" id="UP000245119">
    <property type="component" value="Linkage Group LG8"/>
</dbReference>
<feature type="region of interest" description="Disordered" evidence="1">
    <location>
        <begin position="372"/>
        <end position="519"/>
    </location>
</feature>
<dbReference type="EMBL" id="PZQS01000008">
    <property type="protein sequence ID" value="PVD26162.1"/>
    <property type="molecule type" value="Genomic_DNA"/>
</dbReference>
<feature type="compositionally biased region" description="Polar residues" evidence="1">
    <location>
        <begin position="287"/>
        <end position="296"/>
    </location>
</feature>